<dbReference type="Gene3D" id="3.30.565.10">
    <property type="entry name" value="Histidine kinase-like ATPase, C-terminal domain"/>
    <property type="match status" value="1"/>
</dbReference>
<dbReference type="PROSITE" id="PS50109">
    <property type="entry name" value="HIS_KIN"/>
    <property type="match status" value="1"/>
</dbReference>
<feature type="domain" description="Histidine kinase" evidence="13">
    <location>
        <begin position="230"/>
        <end position="450"/>
    </location>
</feature>
<evidence type="ECO:0000256" key="10">
    <source>
        <dbReference type="ARBA" id="ARBA00023012"/>
    </source>
</evidence>
<dbReference type="RefSeq" id="WP_096892972.1">
    <property type="nucleotide sequence ID" value="NZ_BAOS01000004.1"/>
</dbReference>
<keyword evidence="5" id="KW-0597">Phosphoprotein</keyword>
<keyword evidence="7" id="KW-0547">Nucleotide-binding</keyword>
<name>A0A286TVC8_9BACT</name>
<dbReference type="AlphaFoldDB" id="A0A286TVC8"/>
<evidence type="ECO:0000256" key="2">
    <source>
        <dbReference type="ARBA" id="ARBA00004236"/>
    </source>
</evidence>
<keyword evidence="11 12" id="KW-0472">Membrane</keyword>
<dbReference type="Gene3D" id="1.10.287.130">
    <property type="match status" value="1"/>
</dbReference>
<keyword evidence="12" id="KW-1133">Transmembrane helix</keyword>
<dbReference type="InterPro" id="IPR036890">
    <property type="entry name" value="HATPase_C_sf"/>
</dbReference>
<keyword evidence="12" id="KW-0812">Transmembrane</keyword>
<keyword evidence="10" id="KW-0902">Two-component regulatory system</keyword>
<gene>
    <name evidence="14" type="ORF">SCALIN_C04_0331</name>
</gene>
<evidence type="ECO:0000256" key="5">
    <source>
        <dbReference type="ARBA" id="ARBA00022553"/>
    </source>
</evidence>
<evidence type="ECO:0000256" key="7">
    <source>
        <dbReference type="ARBA" id="ARBA00022741"/>
    </source>
</evidence>
<dbReference type="CDD" id="cd00075">
    <property type="entry name" value="HATPase"/>
    <property type="match status" value="1"/>
</dbReference>
<keyword evidence="6" id="KW-0808">Transferase</keyword>
<dbReference type="SMART" id="SM00387">
    <property type="entry name" value="HATPase_c"/>
    <property type="match status" value="1"/>
</dbReference>
<protein>
    <recommendedName>
        <fullName evidence="3">histidine kinase</fullName>
        <ecNumber evidence="3">2.7.13.3</ecNumber>
    </recommendedName>
</protein>
<comment type="caution">
    <text evidence="14">The sequence shown here is derived from an EMBL/GenBank/DDBJ whole genome shotgun (WGS) entry which is preliminary data.</text>
</comment>
<evidence type="ECO:0000256" key="6">
    <source>
        <dbReference type="ARBA" id="ARBA00022679"/>
    </source>
</evidence>
<evidence type="ECO:0000256" key="9">
    <source>
        <dbReference type="ARBA" id="ARBA00022840"/>
    </source>
</evidence>
<dbReference type="InterPro" id="IPR050736">
    <property type="entry name" value="Sensor_HK_Regulatory"/>
</dbReference>
<feature type="transmembrane region" description="Helical" evidence="12">
    <location>
        <begin position="52"/>
        <end position="72"/>
    </location>
</feature>
<feature type="transmembrane region" description="Helical" evidence="12">
    <location>
        <begin position="168"/>
        <end position="189"/>
    </location>
</feature>
<evidence type="ECO:0000256" key="11">
    <source>
        <dbReference type="ARBA" id="ARBA00023136"/>
    </source>
</evidence>
<dbReference type="Pfam" id="PF02518">
    <property type="entry name" value="HATPase_c"/>
    <property type="match status" value="1"/>
</dbReference>
<dbReference type="GO" id="GO:0000155">
    <property type="term" value="F:phosphorelay sensor kinase activity"/>
    <property type="evidence" value="ECO:0007669"/>
    <property type="project" value="InterPro"/>
</dbReference>
<evidence type="ECO:0000256" key="1">
    <source>
        <dbReference type="ARBA" id="ARBA00000085"/>
    </source>
</evidence>
<reference evidence="15" key="1">
    <citation type="journal article" date="2017" name="Environ. Microbiol. Rep.">
        <title>Genetic Diversity of Marine Anaerobic Ammonium-Oxidizing Bacteria as Revealed by Genomic and Proteomic Analyses of 'Candidatus Scalindua japonica'.</title>
        <authorList>
            <person name="Oshiki M."/>
            <person name="Mizuto K."/>
            <person name="Kimura Z."/>
            <person name="Kindaichi T."/>
            <person name="Satoh H."/>
            <person name="Okabe S."/>
        </authorList>
    </citation>
    <scope>NUCLEOTIDE SEQUENCE [LARGE SCALE GENOMIC DNA]</scope>
    <source>
        <strain evidence="15">husup-a2</strain>
    </source>
</reference>
<evidence type="ECO:0000313" key="15">
    <source>
        <dbReference type="Proteomes" id="UP000218542"/>
    </source>
</evidence>
<dbReference type="EC" id="2.7.13.3" evidence="3"/>
<sequence>MPHNIHSPEKSSQEKELVESLSRFINLRWIMAVMICITSVFARFILNIKLPLTSILTITFCIMMFTFVCFYFQKQVKSYERFANIQISVDWIALISLVHFTGGIESPVIFYFIFHVIIASILLSKKECYLQTGFAVLLIISLSILEYFHILPHIHIKELFPVPVYNNGLYLLSVIFFSITSLYISAYLATSVNKRLRKRENEIIFLKDSITDAYNKLELVDREKSEFTYKVTHELRSPLSAIQSLLKSIEEGYAGEVPQKARELIARSEKRTGFLLTLVNDLLDLVSGKREKPSEKEIGPVDVNESLQGTLHLMQEKSKNKGIEISINSDLKPSYLNVDRDDLDIIMTNLIDNAIKYTERGGKINIDSRMTGKEIIVTISDTGIGIPEEDLDKIFDEFYRAENAKDIEHDGTGLGLPIVNSLVKRYGGDIDAQSTLEKGTTFTVSFSVNDQH</sequence>
<feature type="transmembrane region" description="Helical" evidence="12">
    <location>
        <begin position="25"/>
        <end position="46"/>
    </location>
</feature>
<dbReference type="SUPFAM" id="SSF55874">
    <property type="entry name" value="ATPase domain of HSP90 chaperone/DNA topoisomerase II/histidine kinase"/>
    <property type="match status" value="1"/>
</dbReference>
<dbReference type="PANTHER" id="PTHR43711">
    <property type="entry name" value="TWO-COMPONENT HISTIDINE KINASE"/>
    <property type="match status" value="1"/>
</dbReference>
<dbReference type="PANTHER" id="PTHR43711:SF26">
    <property type="entry name" value="SENSOR HISTIDINE KINASE RCSC"/>
    <property type="match status" value="1"/>
</dbReference>
<feature type="transmembrane region" description="Helical" evidence="12">
    <location>
        <begin position="136"/>
        <end position="156"/>
    </location>
</feature>
<dbReference type="InterPro" id="IPR004358">
    <property type="entry name" value="Sig_transdc_His_kin-like_C"/>
</dbReference>
<dbReference type="InterPro" id="IPR003661">
    <property type="entry name" value="HisK_dim/P_dom"/>
</dbReference>
<evidence type="ECO:0000256" key="8">
    <source>
        <dbReference type="ARBA" id="ARBA00022777"/>
    </source>
</evidence>
<dbReference type="InterPro" id="IPR036097">
    <property type="entry name" value="HisK_dim/P_sf"/>
</dbReference>
<keyword evidence="8 14" id="KW-0418">Kinase</keyword>
<dbReference type="Pfam" id="PF25323">
    <property type="entry name" value="6TM_PilS"/>
    <property type="match status" value="1"/>
</dbReference>
<dbReference type="SMART" id="SM00388">
    <property type="entry name" value="HisKA"/>
    <property type="match status" value="1"/>
</dbReference>
<dbReference type="FunFam" id="3.30.565.10:FF:000023">
    <property type="entry name" value="PAS domain-containing sensor histidine kinase"/>
    <property type="match status" value="1"/>
</dbReference>
<accession>A0A286TVC8</accession>
<comment type="subcellular location">
    <subcellularLocation>
        <location evidence="2">Cell membrane</location>
    </subcellularLocation>
</comment>
<dbReference type="GO" id="GO:0005886">
    <property type="term" value="C:plasma membrane"/>
    <property type="evidence" value="ECO:0007669"/>
    <property type="project" value="UniProtKB-SubCell"/>
</dbReference>
<dbReference type="InterPro" id="IPR005467">
    <property type="entry name" value="His_kinase_dom"/>
</dbReference>
<evidence type="ECO:0000313" key="14">
    <source>
        <dbReference type="EMBL" id="GAX59843.1"/>
    </source>
</evidence>
<dbReference type="EMBL" id="BAOS01000004">
    <property type="protein sequence ID" value="GAX59843.1"/>
    <property type="molecule type" value="Genomic_DNA"/>
</dbReference>
<organism evidence="14 15">
    <name type="scientific">Candidatus Scalindua japonica</name>
    <dbReference type="NCBI Taxonomy" id="1284222"/>
    <lineage>
        <taxon>Bacteria</taxon>
        <taxon>Pseudomonadati</taxon>
        <taxon>Planctomycetota</taxon>
        <taxon>Candidatus Brocadiia</taxon>
        <taxon>Candidatus Brocadiales</taxon>
        <taxon>Candidatus Scalinduaceae</taxon>
        <taxon>Candidatus Scalindua</taxon>
    </lineage>
</organism>
<proteinExistence type="predicted"/>
<evidence type="ECO:0000256" key="3">
    <source>
        <dbReference type="ARBA" id="ARBA00012438"/>
    </source>
</evidence>
<comment type="catalytic activity">
    <reaction evidence="1">
        <text>ATP + protein L-histidine = ADP + protein N-phospho-L-histidine.</text>
        <dbReference type="EC" id="2.7.13.3"/>
    </reaction>
</comment>
<keyword evidence="15" id="KW-1185">Reference proteome</keyword>
<dbReference type="Pfam" id="PF00512">
    <property type="entry name" value="HisKA"/>
    <property type="match status" value="1"/>
</dbReference>
<dbReference type="InterPro" id="IPR003594">
    <property type="entry name" value="HATPase_dom"/>
</dbReference>
<keyword evidence="4" id="KW-1003">Cell membrane</keyword>
<keyword evidence="9" id="KW-0067">ATP-binding</keyword>
<dbReference type="Proteomes" id="UP000218542">
    <property type="component" value="Unassembled WGS sequence"/>
</dbReference>
<evidence type="ECO:0000259" key="13">
    <source>
        <dbReference type="PROSITE" id="PS50109"/>
    </source>
</evidence>
<dbReference type="SUPFAM" id="SSF47384">
    <property type="entry name" value="Homodimeric domain of signal transducing histidine kinase"/>
    <property type="match status" value="1"/>
</dbReference>
<dbReference type="GO" id="GO:0005524">
    <property type="term" value="F:ATP binding"/>
    <property type="evidence" value="ECO:0007669"/>
    <property type="project" value="UniProtKB-KW"/>
</dbReference>
<evidence type="ECO:0000256" key="12">
    <source>
        <dbReference type="SAM" id="Phobius"/>
    </source>
</evidence>
<evidence type="ECO:0000256" key="4">
    <source>
        <dbReference type="ARBA" id="ARBA00022475"/>
    </source>
</evidence>
<dbReference type="OrthoDB" id="236031at2"/>
<dbReference type="PRINTS" id="PR00344">
    <property type="entry name" value="BCTRLSENSOR"/>
</dbReference>
<dbReference type="CDD" id="cd00082">
    <property type="entry name" value="HisKA"/>
    <property type="match status" value="1"/>
</dbReference>